<evidence type="ECO:0000256" key="9">
    <source>
        <dbReference type="ARBA" id="ARBA00022723"/>
    </source>
</evidence>
<keyword evidence="11" id="KW-0067">ATP-binding</keyword>
<evidence type="ECO:0000256" key="16">
    <source>
        <dbReference type="ARBA" id="ARBA00049255"/>
    </source>
</evidence>
<evidence type="ECO:0000256" key="3">
    <source>
        <dbReference type="ARBA" id="ARBA00008653"/>
    </source>
</evidence>
<keyword evidence="8" id="KW-0436">Ligase</keyword>
<evidence type="ECO:0000256" key="10">
    <source>
        <dbReference type="ARBA" id="ARBA00022741"/>
    </source>
</evidence>
<evidence type="ECO:0000256" key="11">
    <source>
        <dbReference type="ARBA" id="ARBA00022840"/>
    </source>
</evidence>
<keyword evidence="10" id="KW-0547">Nucleotide-binding</keyword>
<evidence type="ECO:0000256" key="13">
    <source>
        <dbReference type="ARBA" id="ARBA00022917"/>
    </source>
</evidence>
<feature type="domain" description="B5" evidence="17">
    <location>
        <begin position="122"/>
        <end position="201"/>
    </location>
</feature>
<dbReference type="InterPro" id="IPR005146">
    <property type="entry name" value="B3/B4_tRNA-bd"/>
</dbReference>
<keyword evidence="7" id="KW-0963">Cytoplasm</keyword>
<dbReference type="EC" id="6.1.1.20" evidence="5"/>
<dbReference type="SMART" id="SM00874">
    <property type="entry name" value="B5"/>
    <property type="match status" value="1"/>
</dbReference>
<dbReference type="Gene3D" id="3.30.56.10">
    <property type="match status" value="1"/>
</dbReference>
<evidence type="ECO:0000256" key="15">
    <source>
        <dbReference type="ARBA" id="ARBA00033189"/>
    </source>
</evidence>
<dbReference type="PANTHER" id="PTHR10947">
    <property type="entry name" value="PHENYLALANYL-TRNA SYNTHETASE BETA CHAIN AND LEUCINE-RICH REPEAT-CONTAINING PROTEIN 47"/>
    <property type="match status" value="1"/>
</dbReference>
<dbReference type="SUPFAM" id="SSF55681">
    <property type="entry name" value="Class II aaRS and biotin synthetases"/>
    <property type="match status" value="1"/>
</dbReference>
<dbReference type="SUPFAM" id="SSF56037">
    <property type="entry name" value="PheT/TilS domain"/>
    <property type="match status" value="1"/>
</dbReference>
<dbReference type="InterPro" id="IPR005147">
    <property type="entry name" value="tRNA_synthase_B5-dom"/>
</dbReference>
<keyword evidence="14" id="KW-0030">Aminoacyl-tRNA synthetase</keyword>
<evidence type="ECO:0000256" key="8">
    <source>
        <dbReference type="ARBA" id="ARBA00022598"/>
    </source>
</evidence>
<dbReference type="SUPFAM" id="SSF46955">
    <property type="entry name" value="Putative DNA-binding domain"/>
    <property type="match status" value="1"/>
</dbReference>
<evidence type="ECO:0000256" key="6">
    <source>
        <dbReference type="ARBA" id="ARBA00017032"/>
    </source>
</evidence>
<comment type="cofactor">
    <cofactor evidence="1">
        <name>Mg(2+)</name>
        <dbReference type="ChEBI" id="CHEBI:18420"/>
    </cofactor>
</comment>
<evidence type="ECO:0000256" key="1">
    <source>
        <dbReference type="ARBA" id="ARBA00001946"/>
    </source>
</evidence>
<comment type="catalytic activity">
    <reaction evidence="16">
        <text>tRNA(Phe) + L-phenylalanine + ATP = L-phenylalanyl-tRNA(Phe) + AMP + diphosphate + H(+)</text>
        <dbReference type="Rhea" id="RHEA:19413"/>
        <dbReference type="Rhea" id="RHEA-COMP:9668"/>
        <dbReference type="Rhea" id="RHEA-COMP:9699"/>
        <dbReference type="ChEBI" id="CHEBI:15378"/>
        <dbReference type="ChEBI" id="CHEBI:30616"/>
        <dbReference type="ChEBI" id="CHEBI:33019"/>
        <dbReference type="ChEBI" id="CHEBI:58095"/>
        <dbReference type="ChEBI" id="CHEBI:78442"/>
        <dbReference type="ChEBI" id="CHEBI:78531"/>
        <dbReference type="ChEBI" id="CHEBI:456215"/>
        <dbReference type="EC" id="6.1.1.20"/>
    </reaction>
</comment>
<dbReference type="GO" id="GO:0006432">
    <property type="term" value="P:phenylalanyl-tRNA aminoacylation"/>
    <property type="evidence" value="ECO:0007669"/>
    <property type="project" value="InterPro"/>
</dbReference>
<dbReference type="Pfam" id="PF03483">
    <property type="entry name" value="B3_4"/>
    <property type="match status" value="1"/>
</dbReference>
<evidence type="ECO:0000259" key="17">
    <source>
        <dbReference type="PROSITE" id="PS51483"/>
    </source>
</evidence>
<organism evidence="18">
    <name type="scientific">marine sediment metagenome</name>
    <dbReference type="NCBI Taxonomy" id="412755"/>
    <lineage>
        <taxon>unclassified sequences</taxon>
        <taxon>metagenomes</taxon>
        <taxon>ecological metagenomes</taxon>
    </lineage>
</organism>
<evidence type="ECO:0000256" key="12">
    <source>
        <dbReference type="ARBA" id="ARBA00022842"/>
    </source>
</evidence>
<gene>
    <name evidence="18" type="ORF">S06H3_44721</name>
</gene>
<evidence type="ECO:0000256" key="2">
    <source>
        <dbReference type="ARBA" id="ARBA00004496"/>
    </source>
</evidence>
<evidence type="ECO:0000256" key="5">
    <source>
        <dbReference type="ARBA" id="ARBA00012814"/>
    </source>
</evidence>
<comment type="similarity">
    <text evidence="3">Belongs to the phenylalanyl-tRNA synthetase beta subunit family. Type 1 subfamily.</text>
</comment>
<dbReference type="GO" id="GO:0005524">
    <property type="term" value="F:ATP binding"/>
    <property type="evidence" value="ECO:0007669"/>
    <property type="project" value="UniProtKB-KW"/>
</dbReference>
<sequence length="261" mass="29588">MRWGRKGEQLKLLNGNTVELDEQVGVIADDKEIESLAGIMGGDSTAVTLDTTNIYLEAAFWWPEAIQGRSRRFNFSTDAGHRFERGVDYATTVEHIERISALILEICGGQAGPVDDQIVNLPQRKPVRLRVSRAERVLGIELSPAVIADVFQRLQLPFAREQGDDGEVFVVTPPSYRFDIEIEEDLIEEVARIYGFERIPARPPIAESEMRPTDEARRSTHAVRHAIAARDYQEVINFAFVEEKWERDFASNDNPIRLLNP</sequence>
<dbReference type="GO" id="GO:0009328">
    <property type="term" value="C:phenylalanine-tRNA ligase complex"/>
    <property type="evidence" value="ECO:0007669"/>
    <property type="project" value="TreeGrafter"/>
</dbReference>
<evidence type="ECO:0000256" key="7">
    <source>
        <dbReference type="ARBA" id="ARBA00022490"/>
    </source>
</evidence>
<proteinExistence type="inferred from homology"/>
<dbReference type="Pfam" id="PF03484">
    <property type="entry name" value="B5"/>
    <property type="match status" value="1"/>
</dbReference>
<comment type="caution">
    <text evidence="18">The sequence shown here is derived from an EMBL/GenBank/DDBJ whole genome shotgun (WGS) entry which is preliminary data.</text>
</comment>
<dbReference type="GO" id="GO:0004826">
    <property type="term" value="F:phenylalanine-tRNA ligase activity"/>
    <property type="evidence" value="ECO:0007669"/>
    <property type="project" value="UniProtKB-EC"/>
</dbReference>
<dbReference type="EMBL" id="BARV01027844">
    <property type="protein sequence ID" value="GAI41891.1"/>
    <property type="molecule type" value="Genomic_DNA"/>
</dbReference>
<evidence type="ECO:0000313" key="18">
    <source>
        <dbReference type="EMBL" id="GAI41891.1"/>
    </source>
</evidence>
<keyword evidence="12" id="KW-0460">Magnesium</keyword>
<dbReference type="InterPro" id="IPR045060">
    <property type="entry name" value="Phe-tRNA-ligase_IIc_bsu"/>
</dbReference>
<comment type="subunit">
    <text evidence="4">Tetramer of two alpha and two beta subunits.</text>
</comment>
<feature type="non-terminal residue" evidence="18">
    <location>
        <position position="261"/>
    </location>
</feature>
<accession>X1PHC3</accession>
<comment type="subcellular location">
    <subcellularLocation>
        <location evidence="2">Cytoplasm</location>
    </subcellularLocation>
</comment>
<dbReference type="SMART" id="SM00873">
    <property type="entry name" value="B3_4"/>
    <property type="match status" value="1"/>
</dbReference>
<dbReference type="PANTHER" id="PTHR10947:SF0">
    <property type="entry name" value="PHENYLALANINE--TRNA LIGASE BETA SUBUNIT"/>
    <property type="match status" value="1"/>
</dbReference>
<dbReference type="GO" id="GO:0000287">
    <property type="term" value="F:magnesium ion binding"/>
    <property type="evidence" value="ECO:0007669"/>
    <property type="project" value="InterPro"/>
</dbReference>
<reference evidence="18" key="1">
    <citation type="journal article" date="2014" name="Front. Microbiol.">
        <title>High frequency of phylogenetically diverse reductive dehalogenase-homologous genes in deep subseafloor sedimentary metagenomes.</title>
        <authorList>
            <person name="Kawai M."/>
            <person name="Futagami T."/>
            <person name="Toyoda A."/>
            <person name="Takaki Y."/>
            <person name="Nishi S."/>
            <person name="Hori S."/>
            <person name="Arai W."/>
            <person name="Tsubouchi T."/>
            <person name="Morono Y."/>
            <person name="Uchiyama I."/>
            <person name="Ito T."/>
            <person name="Fujiyama A."/>
            <person name="Inagaki F."/>
            <person name="Takami H."/>
        </authorList>
    </citation>
    <scope>NUCLEOTIDE SEQUENCE</scope>
    <source>
        <strain evidence="18">Expedition CK06-06</strain>
    </source>
</reference>
<keyword evidence="13" id="KW-0648">Protein biosynthesis</keyword>
<dbReference type="InterPro" id="IPR041616">
    <property type="entry name" value="PheRS_beta_core"/>
</dbReference>
<dbReference type="InterPro" id="IPR045864">
    <property type="entry name" value="aa-tRNA-synth_II/BPL/LPL"/>
</dbReference>
<evidence type="ECO:0000256" key="4">
    <source>
        <dbReference type="ARBA" id="ARBA00011209"/>
    </source>
</evidence>
<dbReference type="InterPro" id="IPR020825">
    <property type="entry name" value="Phe-tRNA_synthase-like_B3/B4"/>
</dbReference>
<protein>
    <recommendedName>
        <fullName evidence="6">Phenylalanine--tRNA ligase beta subunit</fullName>
        <ecNumber evidence="5">6.1.1.20</ecNumber>
    </recommendedName>
    <alternativeName>
        <fullName evidence="15">Phenylalanyl-tRNA synthetase beta subunit</fullName>
    </alternativeName>
</protein>
<dbReference type="Gene3D" id="3.30.930.10">
    <property type="entry name" value="Bira Bifunctional Protein, Domain 2"/>
    <property type="match status" value="1"/>
</dbReference>
<dbReference type="AlphaFoldDB" id="X1PHC3"/>
<dbReference type="Gene3D" id="3.50.40.10">
    <property type="entry name" value="Phenylalanyl-trna Synthetase, Chain B, domain 3"/>
    <property type="match status" value="1"/>
</dbReference>
<dbReference type="Pfam" id="PF17759">
    <property type="entry name" value="tRNA_synthFbeta"/>
    <property type="match status" value="1"/>
</dbReference>
<keyword evidence="9" id="KW-0479">Metal-binding</keyword>
<dbReference type="GO" id="GO:0003723">
    <property type="term" value="F:RNA binding"/>
    <property type="evidence" value="ECO:0007669"/>
    <property type="project" value="InterPro"/>
</dbReference>
<dbReference type="FunFam" id="3.30.56.10:FF:000002">
    <property type="entry name" value="Phenylalanine--tRNA ligase beta subunit"/>
    <property type="match status" value="1"/>
</dbReference>
<dbReference type="InterPro" id="IPR009061">
    <property type="entry name" value="DNA-bd_dom_put_sf"/>
</dbReference>
<name>X1PHC3_9ZZZZ</name>
<dbReference type="PROSITE" id="PS51483">
    <property type="entry name" value="B5"/>
    <property type="match status" value="1"/>
</dbReference>
<evidence type="ECO:0000256" key="14">
    <source>
        <dbReference type="ARBA" id="ARBA00023146"/>
    </source>
</evidence>